<keyword evidence="2" id="KW-1185">Reference proteome</keyword>
<evidence type="ECO:0000313" key="1">
    <source>
        <dbReference type="EMBL" id="MDQ0475187.1"/>
    </source>
</evidence>
<comment type="caution">
    <text evidence="1">The sequence shown here is derived from an EMBL/GenBank/DDBJ whole genome shotgun (WGS) entry which is preliminary data.</text>
</comment>
<organism evidence="1 2">
    <name type="scientific">Labrys wisconsinensis</name>
    <dbReference type="NCBI Taxonomy" id="425677"/>
    <lineage>
        <taxon>Bacteria</taxon>
        <taxon>Pseudomonadati</taxon>
        <taxon>Pseudomonadota</taxon>
        <taxon>Alphaproteobacteria</taxon>
        <taxon>Hyphomicrobiales</taxon>
        <taxon>Xanthobacteraceae</taxon>
        <taxon>Labrys</taxon>
    </lineage>
</organism>
<dbReference type="EMBL" id="JAUSVX010000031">
    <property type="protein sequence ID" value="MDQ0475187.1"/>
    <property type="molecule type" value="Genomic_DNA"/>
</dbReference>
<accession>A0ABU0JPW0</accession>
<sequence length="38" mass="4114">MIWTSALDADAHGVDHDASGWTCAIGTVKAEREETGRR</sequence>
<evidence type="ECO:0000313" key="2">
    <source>
        <dbReference type="Proteomes" id="UP001242480"/>
    </source>
</evidence>
<dbReference type="Proteomes" id="UP001242480">
    <property type="component" value="Unassembled WGS sequence"/>
</dbReference>
<reference evidence="1 2" key="1">
    <citation type="submission" date="2023-07" db="EMBL/GenBank/DDBJ databases">
        <title>Genomic Encyclopedia of Type Strains, Phase IV (KMG-IV): sequencing the most valuable type-strain genomes for metagenomic binning, comparative biology and taxonomic classification.</title>
        <authorList>
            <person name="Goeker M."/>
        </authorList>
    </citation>
    <scope>NUCLEOTIDE SEQUENCE [LARGE SCALE GENOMIC DNA]</scope>
    <source>
        <strain evidence="1 2">DSM 19619</strain>
    </source>
</reference>
<name>A0ABU0JPW0_9HYPH</name>
<proteinExistence type="predicted"/>
<protein>
    <submittedName>
        <fullName evidence="1">Uncharacterized protein</fullName>
    </submittedName>
</protein>
<gene>
    <name evidence="1" type="ORF">QO011_008229</name>
</gene>